<dbReference type="Pfam" id="PF16491">
    <property type="entry name" value="Peptidase_M48_N"/>
    <property type="match status" value="1"/>
</dbReference>
<feature type="transmembrane region" description="Helical" evidence="7">
    <location>
        <begin position="127"/>
        <end position="156"/>
    </location>
</feature>
<keyword evidence="7" id="KW-0812">Transmembrane</keyword>
<dbReference type="AlphaFoldDB" id="A0A3B1CUK5"/>
<accession>A0A3B1CUK5</accession>
<keyword evidence="2" id="KW-0645">Protease</keyword>
<feature type="transmembrane region" description="Helical" evidence="7">
    <location>
        <begin position="274"/>
        <end position="294"/>
    </location>
</feature>
<reference evidence="10" key="1">
    <citation type="submission" date="2018-06" db="EMBL/GenBank/DDBJ databases">
        <authorList>
            <person name="Zhirakovskaya E."/>
        </authorList>
    </citation>
    <scope>NUCLEOTIDE SEQUENCE</scope>
</reference>
<gene>
    <name evidence="10" type="ORF">MNBD_IGNAVI01-2455</name>
</gene>
<evidence type="ECO:0000256" key="1">
    <source>
        <dbReference type="ARBA" id="ARBA00001947"/>
    </source>
</evidence>
<evidence type="ECO:0000259" key="9">
    <source>
        <dbReference type="Pfam" id="PF16491"/>
    </source>
</evidence>
<keyword evidence="7" id="KW-0472">Membrane</keyword>
<dbReference type="InterPro" id="IPR027057">
    <property type="entry name" value="CAXX_Prtase_1"/>
</dbReference>
<evidence type="ECO:0000313" key="10">
    <source>
        <dbReference type="EMBL" id="VAX27534.1"/>
    </source>
</evidence>
<keyword evidence="5" id="KW-0862">Zinc</keyword>
<feature type="transmembrane region" description="Helical" evidence="7">
    <location>
        <begin position="12"/>
        <end position="36"/>
    </location>
</feature>
<dbReference type="GO" id="GO:0071586">
    <property type="term" value="P:CAAX-box protein processing"/>
    <property type="evidence" value="ECO:0007669"/>
    <property type="project" value="InterPro"/>
</dbReference>
<evidence type="ECO:0000256" key="5">
    <source>
        <dbReference type="ARBA" id="ARBA00022833"/>
    </source>
</evidence>
<evidence type="ECO:0000256" key="7">
    <source>
        <dbReference type="SAM" id="Phobius"/>
    </source>
</evidence>
<feature type="transmembrane region" description="Helical" evidence="7">
    <location>
        <begin position="102"/>
        <end position="121"/>
    </location>
</feature>
<keyword evidence="4" id="KW-0378">Hydrolase</keyword>
<keyword evidence="3" id="KW-0479">Metal-binding</keyword>
<name>A0A3B1CUK5_9ZZZZ</name>
<feature type="transmembrane region" description="Helical" evidence="7">
    <location>
        <begin position="52"/>
        <end position="73"/>
    </location>
</feature>
<feature type="domain" description="CAAX prenyl protease 1 N-terminal" evidence="9">
    <location>
        <begin position="4"/>
        <end position="157"/>
    </location>
</feature>
<evidence type="ECO:0000259" key="8">
    <source>
        <dbReference type="Pfam" id="PF01435"/>
    </source>
</evidence>
<dbReference type="GO" id="GO:0004222">
    <property type="term" value="F:metalloendopeptidase activity"/>
    <property type="evidence" value="ECO:0007669"/>
    <property type="project" value="InterPro"/>
</dbReference>
<dbReference type="CDD" id="cd07343">
    <property type="entry name" value="M48A_Zmpste24p_like"/>
    <property type="match status" value="1"/>
</dbReference>
<dbReference type="InterPro" id="IPR032456">
    <property type="entry name" value="Peptidase_M48_N"/>
</dbReference>
<evidence type="ECO:0000256" key="2">
    <source>
        <dbReference type="ARBA" id="ARBA00022670"/>
    </source>
</evidence>
<protein>
    <submittedName>
        <fullName evidence="10">Peptidase, M48 family</fullName>
    </submittedName>
</protein>
<keyword evidence="7" id="KW-1133">Transmembrane helix</keyword>
<sequence length="375" mass="43531">MNNKNAKKYNNIKLYISITKGVVSFFAIIAFVYFGYSNELESYLKSYTENQYLLLLLFVVVVGFVSSVINFPVKFYTEFYLEHKYELSNQTFWKWIWEDFKGLLVGLVIGVPILLLFYWVMLTFGDLWWLVFSIAMFLISVVLAQIVPVVILPIFYKITPLENEEIKNRVLRLAADVKMKVENVFQFNMSKNTKKANAAFTGLGRTKRIILGDTLLDNYTEDEIETVLAHEFGHYKHKHIIKNLFIGTATSFLTFFIMAKLYDLSLPWFGFTEITQVSALPILSVWAMLIGLISTPLGNMLSRKFEYQADEYAIQVTGKPEAFINTLEKLTDQNLGDKEPHPFVEWFFYSHPSVEKRRERIEKSVENNKGLYSNG</sequence>
<feature type="domain" description="Peptidase M48" evidence="8">
    <location>
        <begin position="160"/>
        <end position="363"/>
    </location>
</feature>
<evidence type="ECO:0000256" key="6">
    <source>
        <dbReference type="ARBA" id="ARBA00023049"/>
    </source>
</evidence>
<evidence type="ECO:0000256" key="3">
    <source>
        <dbReference type="ARBA" id="ARBA00022723"/>
    </source>
</evidence>
<dbReference type="PANTHER" id="PTHR10120">
    <property type="entry name" value="CAAX PRENYL PROTEASE 1"/>
    <property type="match status" value="1"/>
</dbReference>
<keyword evidence="6" id="KW-0482">Metalloprotease</keyword>
<organism evidence="10">
    <name type="scientific">hydrothermal vent metagenome</name>
    <dbReference type="NCBI Taxonomy" id="652676"/>
    <lineage>
        <taxon>unclassified sequences</taxon>
        <taxon>metagenomes</taxon>
        <taxon>ecological metagenomes</taxon>
    </lineage>
</organism>
<dbReference type="EMBL" id="UOGD01000387">
    <property type="protein sequence ID" value="VAX27534.1"/>
    <property type="molecule type" value="Genomic_DNA"/>
</dbReference>
<dbReference type="GO" id="GO:0046872">
    <property type="term" value="F:metal ion binding"/>
    <property type="evidence" value="ECO:0007669"/>
    <property type="project" value="UniProtKB-KW"/>
</dbReference>
<dbReference type="InterPro" id="IPR001915">
    <property type="entry name" value="Peptidase_M48"/>
</dbReference>
<proteinExistence type="predicted"/>
<comment type="cofactor">
    <cofactor evidence="1">
        <name>Zn(2+)</name>
        <dbReference type="ChEBI" id="CHEBI:29105"/>
    </cofactor>
</comment>
<dbReference type="Gene3D" id="3.30.2010.10">
    <property type="entry name" value="Metalloproteases ('zincins'), catalytic domain"/>
    <property type="match status" value="1"/>
</dbReference>
<feature type="transmembrane region" description="Helical" evidence="7">
    <location>
        <begin position="244"/>
        <end position="262"/>
    </location>
</feature>
<dbReference type="Pfam" id="PF01435">
    <property type="entry name" value="Peptidase_M48"/>
    <property type="match status" value="1"/>
</dbReference>
<evidence type="ECO:0000256" key="4">
    <source>
        <dbReference type="ARBA" id="ARBA00022801"/>
    </source>
</evidence>